<reference evidence="2 3" key="1">
    <citation type="submission" date="2017-11" db="EMBL/GenBank/DDBJ databases">
        <title>De-novo sequencing of pomegranate (Punica granatum L.) genome.</title>
        <authorList>
            <person name="Akparov Z."/>
            <person name="Amiraslanov A."/>
            <person name="Hajiyeva S."/>
            <person name="Abbasov M."/>
            <person name="Kaur K."/>
            <person name="Hamwieh A."/>
            <person name="Solovyev V."/>
            <person name="Salamov A."/>
            <person name="Braich B."/>
            <person name="Kosarev P."/>
            <person name="Mahmoud A."/>
            <person name="Hajiyev E."/>
            <person name="Babayeva S."/>
            <person name="Izzatullayeva V."/>
            <person name="Mammadov A."/>
            <person name="Mammadov A."/>
            <person name="Sharifova S."/>
            <person name="Ojaghi J."/>
            <person name="Eynullazada K."/>
            <person name="Bayramov B."/>
            <person name="Abdulazimova A."/>
            <person name="Shahmuradov I."/>
        </authorList>
    </citation>
    <scope>NUCLEOTIDE SEQUENCE [LARGE SCALE GENOMIC DNA]</scope>
    <source>
        <strain evidence="3">cv. AG2017</strain>
        <tissue evidence="2">Leaf</tissue>
    </source>
</reference>
<evidence type="ECO:0000313" key="2">
    <source>
        <dbReference type="EMBL" id="PKI32403.1"/>
    </source>
</evidence>
<feature type="non-terminal residue" evidence="2">
    <location>
        <position position="81"/>
    </location>
</feature>
<accession>A0A2I0HLE3</accession>
<sequence>MEDPTNKGEDSSKKVPATSSSSGGRRGKEVSVNTVNTTHQAPQQYSMNFTSARPATPSYTPHYQPSAPRATQPTQRVSPPQ</sequence>
<feature type="compositionally biased region" description="Polar residues" evidence="1">
    <location>
        <begin position="31"/>
        <end position="81"/>
    </location>
</feature>
<keyword evidence="3" id="KW-1185">Reference proteome</keyword>
<dbReference type="EMBL" id="PGOL01007692">
    <property type="protein sequence ID" value="PKI32403.1"/>
    <property type="molecule type" value="Genomic_DNA"/>
</dbReference>
<protein>
    <submittedName>
        <fullName evidence="2">Uncharacterized protein</fullName>
    </submittedName>
</protein>
<name>A0A2I0HLE3_PUNGR</name>
<gene>
    <name evidence="2" type="ORF">CRG98_047206</name>
</gene>
<dbReference type="Proteomes" id="UP000233551">
    <property type="component" value="Unassembled WGS sequence"/>
</dbReference>
<evidence type="ECO:0000313" key="3">
    <source>
        <dbReference type="Proteomes" id="UP000233551"/>
    </source>
</evidence>
<comment type="caution">
    <text evidence="2">The sequence shown here is derived from an EMBL/GenBank/DDBJ whole genome shotgun (WGS) entry which is preliminary data.</text>
</comment>
<proteinExistence type="predicted"/>
<evidence type="ECO:0000256" key="1">
    <source>
        <dbReference type="SAM" id="MobiDB-lite"/>
    </source>
</evidence>
<organism evidence="2 3">
    <name type="scientific">Punica granatum</name>
    <name type="common">Pomegranate</name>
    <dbReference type="NCBI Taxonomy" id="22663"/>
    <lineage>
        <taxon>Eukaryota</taxon>
        <taxon>Viridiplantae</taxon>
        <taxon>Streptophyta</taxon>
        <taxon>Embryophyta</taxon>
        <taxon>Tracheophyta</taxon>
        <taxon>Spermatophyta</taxon>
        <taxon>Magnoliopsida</taxon>
        <taxon>eudicotyledons</taxon>
        <taxon>Gunneridae</taxon>
        <taxon>Pentapetalae</taxon>
        <taxon>rosids</taxon>
        <taxon>malvids</taxon>
        <taxon>Myrtales</taxon>
        <taxon>Lythraceae</taxon>
        <taxon>Punica</taxon>
    </lineage>
</organism>
<dbReference type="AlphaFoldDB" id="A0A2I0HLE3"/>
<feature type="region of interest" description="Disordered" evidence="1">
    <location>
        <begin position="1"/>
        <end position="81"/>
    </location>
</feature>
<feature type="compositionally biased region" description="Basic and acidic residues" evidence="1">
    <location>
        <begin position="1"/>
        <end position="13"/>
    </location>
</feature>